<evidence type="ECO:0000313" key="11">
    <source>
        <dbReference type="Proteomes" id="UP000739538"/>
    </source>
</evidence>
<sequence length="566" mass="62178">MKSQWILPTGAPPPEWKRMESDWGIPTPILDVLWNRGLRERGEVEAFLRPSLDGLHDPFLLQDMDRAVARVHQALQGDAPIVVFGDYDVDGVTSSALLSRVLTRFGATVRTLLPNRFDDGYGLNKAAIERADALGAKLLIVADCGTTQHDPIAFANERGIDVVVCDHHMPESSLPPAHALINPRRTDDAYPFADLAAVGVSFKLLQGLVRAHGNEEIERYLLNQLDLVALGTVADVVPLVDENRILTHFGIRVLRLRRRAAFEALMEQARLQDKHLDSSHLAFSLAPRLNAAGRLGDATRALDLLLEEELGVARRLASALEEVNSERKSLNERVQQESLDTIGDEGREPLREAIVLGSTEWHPGVLGIAASRLVGQFHVPVMLVSLTGEIARGSARAPHGIDLLEILEHGAEFLTTFGGHRRAAGFSLAPEAFPAFQAAVTKASRAYLETPLARSLGLDAALEPSACDLELARWVERLGPFGEGNPEPLFLGRGLCRGVRVLKERHLKLQVFGPGCQVECIGFGLGEFAAEIPDRGAHFRLAFTPTVNRYRGQERLQLKLREIDFV</sequence>
<dbReference type="Gene3D" id="2.40.50.460">
    <property type="match status" value="1"/>
</dbReference>
<evidence type="ECO:0000256" key="1">
    <source>
        <dbReference type="ARBA" id="ARBA00005915"/>
    </source>
</evidence>
<dbReference type="GO" id="GO:0003676">
    <property type="term" value="F:nucleic acid binding"/>
    <property type="evidence" value="ECO:0007669"/>
    <property type="project" value="InterPro"/>
</dbReference>
<reference evidence="10" key="1">
    <citation type="submission" date="2020-04" db="EMBL/GenBank/DDBJ databases">
        <authorList>
            <person name="Zhang T."/>
        </authorList>
    </citation>
    <scope>NUCLEOTIDE SEQUENCE</scope>
    <source>
        <strain evidence="10">HKST-UBA02</strain>
    </source>
</reference>
<organism evidence="10 11">
    <name type="scientific">Eiseniibacteriota bacterium</name>
    <dbReference type="NCBI Taxonomy" id="2212470"/>
    <lineage>
        <taxon>Bacteria</taxon>
        <taxon>Candidatus Eiseniibacteriota</taxon>
    </lineage>
</organism>
<feature type="domain" description="RecJ OB" evidence="9">
    <location>
        <begin position="458"/>
        <end position="561"/>
    </location>
</feature>
<dbReference type="InterPro" id="IPR004610">
    <property type="entry name" value="RecJ"/>
</dbReference>
<dbReference type="EMBL" id="JAGQHS010000001">
    <property type="protein sequence ID" value="MCA9754251.1"/>
    <property type="molecule type" value="Genomic_DNA"/>
</dbReference>
<dbReference type="InterPro" id="IPR001667">
    <property type="entry name" value="DDH_dom"/>
</dbReference>
<accession>A0A956SBE5</accession>
<dbReference type="InterPro" id="IPR038763">
    <property type="entry name" value="DHH_sf"/>
</dbReference>
<evidence type="ECO:0000256" key="3">
    <source>
        <dbReference type="ARBA" id="ARBA00022722"/>
    </source>
</evidence>
<dbReference type="InterPro" id="IPR051673">
    <property type="entry name" value="SSDNA_exonuclease_RecJ"/>
</dbReference>
<evidence type="ECO:0000259" key="7">
    <source>
        <dbReference type="Pfam" id="PF01368"/>
    </source>
</evidence>
<dbReference type="InterPro" id="IPR003156">
    <property type="entry name" value="DHHA1_dom"/>
</dbReference>
<dbReference type="Pfam" id="PF17768">
    <property type="entry name" value="RecJ_OB"/>
    <property type="match status" value="1"/>
</dbReference>
<feature type="domain" description="DDH" evidence="7">
    <location>
        <begin position="81"/>
        <end position="232"/>
    </location>
</feature>
<evidence type="ECO:0000259" key="8">
    <source>
        <dbReference type="Pfam" id="PF02272"/>
    </source>
</evidence>
<evidence type="ECO:0000259" key="9">
    <source>
        <dbReference type="Pfam" id="PF17768"/>
    </source>
</evidence>
<dbReference type="NCBIfam" id="TIGR00644">
    <property type="entry name" value="recJ"/>
    <property type="match status" value="1"/>
</dbReference>
<dbReference type="InterPro" id="IPR041122">
    <property type="entry name" value="RecJ_OB"/>
</dbReference>
<dbReference type="AlphaFoldDB" id="A0A956SBE5"/>
<dbReference type="SUPFAM" id="SSF64182">
    <property type="entry name" value="DHH phosphoesterases"/>
    <property type="match status" value="1"/>
</dbReference>
<feature type="coiled-coil region" evidence="6">
    <location>
        <begin position="313"/>
        <end position="340"/>
    </location>
</feature>
<keyword evidence="3" id="KW-0540">Nuclease</keyword>
<name>A0A956SBE5_UNCEI</name>
<protein>
    <recommendedName>
        <fullName evidence="2">Single-stranded-DNA-specific exonuclease RecJ</fullName>
    </recommendedName>
</protein>
<dbReference type="GO" id="GO:0006310">
    <property type="term" value="P:DNA recombination"/>
    <property type="evidence" value="ECO:0007669"/>
    <property type="project" value="InterPro"/>
</dbReference>
<proteinExistence type="inferred from homology"/>
<evidence type="ECO:0000256" key="5">
    <source>
        <dbReference type="ARBA" id="ARBA00022839"/>
    </source>
</evidence>
<keyword evidence="4" id="KW-0378">Hydrolase</keyword>
<dbReference type="Pfam" id="PF02272">
    <property type="entry name" value="DHHA1"/>
    <property type="match status" value="1"/>
</dbReference>
<dbReference type="PANTHER" id="PTHR30255">
    <property type="entry name" value="SINGLE-STRANDED-DNA-SPECIFIC EXONUCLEASE RECJ"/>
    <property type="match status" value="1"/>
</dbReference>
<keyword evidence="5 10" id="KW-0269">Exonuclease</keyword>
<reference evidence="10" key="2">
    <citation type="journal article" date="2021" name="Microbiome">
        <title>Successional dynamics and alternative stable states in a saline activated sludge microbial community over 9 years.</title>
        <authorList>
            <person name="Wang Y."/>
            <person name="Ye J."/>
            <person name="Ju F."/>
            <person name="Liu L."/>
            <person name="Boyd J.A."/>
            <person name="Deng Y."/>
            <person name="Parks D.H."/>
            <person name="Jiang X."/>
            <person name="Yin X."/>
            <person name="Woodcroft B.J."/>
            <person name="Tyson G.W."/>
            <person name="Hugenholtz P."/>
            <person name="Polz M.F."/>
            <person name="Zhang T."/>
        </authorList>
    </citation>
    <scope>NUCLEOTIDE SEQUENCE</scope>
    <source>
        <strain evidence="10">HKST-UBA02</strain>
    </source>
</reference>
<keyword evidence="6" id="KW-0175">Coiled coil</keyword>
<evidence type="ECO:0000313" key="10">
    <source>
        <dbReference type="EMBL" id="MCA9754251.1"/>
    </source>
</evidence>
<comment type="similarity">
    <text evidence="1">Belongs to the RecJ family.</text>
</comment>
<comment type="caution">
    <text evidence="10">The sequence shown here is derived from an EMBL/GenBank/DDBJ whole genome shotgun (WGS) entry which is preliminary data.</text>
</comment>
<evidence type="ECO:0000256" key="4">
    <source>
        <dbReference type="ARBA" id="ARBA00022801"/>
    </source>
</evidence>
<evidence type="ECO:0000256" key="2">
    <source>
        <dbReference type="ARBA" id="ARBA00019841"/>
    </source>
</evidence>
<dbReference type="PANTHER" id="PTHR30255:SF2">
    <property type="entry name" value="SINGLE-STRANDED-DNA-SPECIFIC EXONUCLEASE RECJ"/>
    <property type="match status" value="1"/>
</dbReference>
<feature type="domain" description="DHHA1" evidence="8">
    <location>
        <begin position="356"/>
        <end position="442"/>
    </location>
</feature>
<dbReference type="Gene3D" id="3.90.1640.30">
    <property type="match status" value="1"/>
</dbReference>
<dbReference type="Proteomes" id="UP000739538">
    <property type="component" value="Unassembled WGS sequence"/>
</dbReference>
<dbReference type="GO" id="GO:0008409">
    <property type="term" value="F:5'-3' exonuclease activity"/>
    <property type="evidence" value="ECO:0007669"/>
    <property type="project" value="InterPro"/>
</dbReference>
<evidence type="ECO:0000256" key="6">
    <source>
        <dbReference type="SAM" id="Coils"/>
    </source>
</evidence>
<gene>
    <name evidence="10" type="primary">recJ</name>
    <name evidence="10" type="ORF">KDA27_00505</name>
</gene>
<dbReference type="Pfam" id="PF01368">
    <property type="entry name" value="DHH"/>
    <property type="match status" value="1"/>
</dbReference>
<dbReference type="GO" id="GO:0006281">
    <property type="term" value="P:DNA repair"/>
    <property type="evidence" value="ECO:0007669"/>
    <property type="project" value="InterPro"/>
</dbReference>